<dbReference type="PANTHER" id="PTHR45832">
    <property type="entry name" value="SERINE/THREONINE-PROTEIN KINASE SAMKA-RELATED-RELATED"/>
    <property type="match status" value="1"/>
</dbReference>
<accession>A0A852DCH3</accession>
<evidence type="ECO:0000256" key="3">
    <source>
        <dbReference type="ARBA" id="ARBA00022840"/>
    </source>
</evidence>
<evidence type="ECO:0000259" key="4">
    <source>
        <dbReference type="PROSITE" id="PS50011"/>
    </source>
</evidence>
<dbReference type="GO" id="GO:0005524">
    <property type="term" value="F:ATP binding"/>
    <property type="evidence" value="ECO:0007669"/>
    <property type="project" value="UniProtKB-KW"/>
</dbReference>
<dbReference type="InterPro" id="IPR011009">
    <property type="entry name" value="Kinase-like_dom_sf"/>
</dbReference>
<gene>
    <name evidence="5" type="primary">Pak4_0</name>
    <name evidence="5" type="ORF">PASAMO_R12394</name>
</gene>
<sequence length="127" mass="14543">QLSLCALQVVIMRDYHHENVVDMYNSYLVGDELWVVMEFLEGGALTDIVTHTRWAGLGTHGAQAPTEQEQRSGFVLVLRRGFFFFFPQIKLSDFGFCAQVSKEVPRRKSLVGTPYWMAPEVISRLPY</sequence>
<evidence type="ECO:0000256" key="2">
    <source>
        <dbReference type="ARBA" id="ARBA00022741"/>
    </source>
</evidence>
<dbReference type="Pfam" id="PF00069">
    <property type="entry name" value="Pkinase"/>
    <property type="match status" value="1"/>
</dbReference>
<reference evidence="5" key="1">
    <citation type="submission" date="2019-09" db="EMBL/GenBank/DDBJ databases">
        <title>Bird 10,000 Genomes (B10K) Project - Family phase.</title>
        <authorList>
            <person name="Zhang G."/>
        </authorList>
    </citation>
    <scope>NUCLEOTIDE SEQUENCE</scope>
    <source>
        <strain evidence="5">OUT-0017</strain>
        <tissue evidence="5">Muscle</tissue>
    </source>
</reference>
<dbReference type="PANTHER" id="PTHR45832:SF4">
    <property type="entry name" value="NON-SPECIFIC SERINE_THREONINE PROTEIN KINASE"/>
    <property type="match status" value="1"/>
</dbReference>
<dbReference type="InterPro" id="IPR051931">
    <property type="entry name" value="PAK3-like"/>
</dbReference>
<dbReference type="InterPro" id="IPR001245">
    <property type="entry name" value="Ser-Thr/Tyr_kinase_cat_dom"/>
</dbReference>
<keyword evidence="3" id="KW-0067">ATP-binding</keyword>
<evidence type="ECO:0000313" key="5">
    <source>
        <dbReference type="EMBL" id="NXP91113.1"/>
    </source>
</evidence>
<dbReference type="GO" id="GO:0004674">
    <property type="term" value="F:protein serine/threonine kinase activity"/>
    <property type="evidence" value="ECO:0007669"/>
    <property type="project" value="UniProtKB-EC"/>
</dbReference>
<dbReference type="Pfam" id="PF07714">
    <property type="entry name" value="PK_Tyr_Ser-Thr"/>
    <property type="match status" value="1"/>
</dbReference>
<dbReference type="AlphaFoldDB" id="A0A852DCH3"/>
<evidence type="ECO:0000256" key="1">
    <source>
        <dbReference type="ARBA" id="ARBA00012513"/>
    </source>
</evidence>
<dbReference type="Gene3D" id="1.10.510.10">
    <property type="entry name" value="Transferase(Phosphotransferase) domain 1"/>
    <property type="match status" value="1"/>
</dbReference>
<feature type="non-terminal residue" evidence="5">
    <location>
        <position position="1"/>
    </location>
</feature>
<dbReference type="Proteomes" id="UP000625584">
    <property type="component" value="Unassembled WGS sequence"/>
</dbReference>
<dbReference type="Gene3D" id="3.30.200.20">
    <property type="entry name" value="Phosphorylase Kinase, domain 1"/>
    <property type="match status" value="1"/>
</dbReference>
<dbReference type="InterPro" id="IPR000719">
    <property type="entry name" value="Prot_kinase_dom"/>
</dbReference>
<dbReference type="SUPFAM" id="SSF56112">
    <property type="entry name" value="Protein kinase-like (PK-like)"/>
    <property type="match status" value="1"/>
</dbReference>
<evidence type="ECO:0000313" key="6">
    <source>
        <dbReference type="Proteomes" id="UP000625584"/>
    </source>
</evidence>
<keyword evidence="5" id="KW-0418">Kinase</keyword>
<feature type="domain" description="Protein kinase" evidence="4">
    <location>
        <begin position="1"/>
        <end position="127"/>
    </location>
</feature>
<keyword evidence="6" id="KW-1185">Reference proteome</keyword>
<proteinExistence type="predicted"/>
<dbReference type="EC" id="2.7.11.1" evidence="1"/>
<dbReference type="PROSITE" id="PS50011">
    <property type="entry name" value="PROTEIN_KINASE_DOM"/>
    <property type="match status" value="1"/>
</dbReference>
<dbReference type="EMBL" id="WBNP01003502">
    <property type="protein sequence ID" value="NXP91113.1"/>
    <property type="molecule type" value="Genomic_DNA"/>
</dbReference>
<protein>
    <recommendedName>
        <fullName evidence="1">non-specific serine/threonine protein kinase</fullName>
        <ecNumber evidence="1">2.7.11.1</ecNumber>
    </recommendedName>
</protein>
<feature type="non-terminal residue" evidence="5">
    <location>
        <position position="127"/>
    </location>
</feature>
<name>A0A852DCH3_PASAF</name>
<keyword evidence="5" id="KW-0808">Transferase</keyword>
<comment type="caution">
    <text evidence="5">The sequence shown here is derived from an EMBL/GenBank/DDBJ whole genome shotgun (WGS) entry which is preliminary data.</text>
</comment>
<keyword evidence="2" id="KW-0547">Nucleotide-binding</keyword>
<organism evidence="5 6">
    <name type="scientific">Passerina amoena</name>
    <name type="common">Lazuli bunting</name>
    <dbReference type="NCBI Taxonomy" id="142471"/>
    <lineage>
        <taxon>Eukaryota</taxon>
        <taxon>Metazoa</taxon>
        <taxon>Chordata</taxon>
        <taxon>Craniata</taxon>
        <taxon>Vertebrata</taxon>
        <taxon>Euteleostomi</taxon>
        <taxon>Archelosauria</taxon>
        <taxon>Archosauria</taxon>
        <taxon>Dinosauria</taxon>
        <taxon>Saurischia</taxon>
        <taxon>Theropoda</taxon>
        <taxon>Coelurosauria</taxon>
        <taxon>Aves</taxon>
        <taxon>Neognathae</taxon>
        <taxon>Neoaves</taxon>
        <taxon>Telluraves</taxon>
        <taxon>Australaves</taxon>
        <taxon>Passeriformes</taxon>
        <taxon>Cardinalidae</taxon>
        <taxon>Passerina</taxon>
    </lineage>
</organism>